<dbReference type="AlphaFoldDB" id="A0A9W4XDL4"/>
<comment type="caution">
    <text evidence="2">The sequence shown here is derived from an EMBL/GenBank/DDBJ whole genome shotgun (WGS) entry which is preliminary data.</text>
</comment>
<feature type="region of interest" description="Disordered" evidence="1">
    <location>
        <begin position="1"/>
        <end position="35"/>
    </location>
</feature>
<keyword evidence="3" id="KW-1185">Reference proteome</keyword>
<evidence type="ECO:0000256" key="1">
    <source>
        <dbReference type="SAM" id="MobiDB-lite"/>
    </source>
</evidence>
<reference evidence="2" key="1">
    <citation type="submission" date="2023-01" db="EMBL/GenBank/DDBJ databases">
        <authorList>
            <person name="Van Ghelder C."/>
            <person name="Rancurel C."/>
        </authorList>
    </citation>
    <scope>NUCLEOTIDE SEQUENCE</scope>
    <source>
        <strain evidence="2">CNCM I-4278</strain>
    </source>
</reference>
<name>A0A9W4XDL4_9PLEO</name>
<proteinExistence type="predicted"/>
<evidence type="ECO:0000313" key="3">
    <source>
        <dbReference type="Proteomes" id="UP001152607"/>
    </source>
</evidence>
<sequence length="69" mass="7775">MNPKNASKSELIKDSKSEKNGMTSATMKARSQRMARIPAHAPHPATVWLPMCLVLLKRRKKMKRADTEA</sequence>
<evidence type="ECO:0000313" key="2">
    <source>
        <dbReference type="EMBL" id="CAI6251336.1"/>
    </source>
</evidence>
<dbReference type="Proteomes" id="UP001152607">
    <property type="component" value="Unassembled WGS sequence"/>
</dbReference>
<accession>A0A9W4XDL4</accession>
<protein>
    <submittedName>
        <fullName evidence="2">Uncharacterized protein</fullName>
    </submittedName>
</protein>
<dbReference type="EMBL" id="CAOQHR010000001">
    <property type="protein sequence ID" value="CAI6251336.1"/>
    <property type="molecule type" value="Genomic_DNA"/>
</dbReference>
<feature type="compositionally biased region" description="Basic and acidic residues" evidence="1">
    <location>
        <begin position="10"/>
        <end position="19"/>
    </location>
</feature>
<organism evidence="2 3">
    <name type="scientific">Periconia digitata</name>
    <dbReference type="NCBI Taxonomy" id="1303443"/>
    <lineage>
        <taxon>Eukaryota</taxon>
        <taxon>Fungi</taxon>
        <taxon>Dikarya</taxon>
        <taxon>Ascomycota</taxon>
        <taxon>Pezizomycotina</taxon>
        <taxon>Dothideomycetes</taxon>
        <taxon>Pleosporomycetidae</taxon>
        <taxon>Pleosporales</taxon>
        <taxon>Massarineae</taxon>
        <taxon>Periconiaceae</taxon>
        <taxon>Periconia</taxon>
    </lineage>
</organism>
<gene>
    <name evidence="2" type="ORF">PDIGIT_LOCUS982</name>
</gene>